<protein>
    <submittedName>
        <fullName evidence="1">Uncharacterized protein</fullName>
    </submittedName>
</protein>
<dbReference type="EMBL" id="MU128931">
    <property type="protein sequence ID" value="KAF9517553.1"/>
    <property type="molecule type" value="Genomic_DNA"/>
</dbReference>
<dbReference type="Proteomes" id="UP000886523">
    <property type="component" value="Unassembled WGS sequence"/>
</dbReference>
<accession>A0A9P6E0A5</accession>
<dbReference type="OrthoDB" id="3181072at2759"/>
<keyword evidence="2" id="KW-1185">Reference proteome</keyword>
<proteinExistence type="predicted"/>
<dbReference type="AlphaFoldDB" id="A0A9P6E0A5"/>
<evidence type="ECO:0000313" key="1">
    <source>
        <dbReference type="EMBL" id="KAF9517553.1"/>
    </source>
</evidence>
<sequence>MSNAIASVPQTPGGALSARSIASTAGPDLMNLHELVTTMKGTLDHLGGVFDSLGEQTARVASLGPALHATHHIRQLRKQMVVQDRRQEERIQEIKTLLRDVLKEQIAEHLRVHVTRIIREQIQAKVKEQVAAKLNAQFPEALRKQVAQHKDQLHNVKRGLWDANARRHNSQFKSHQFNEPLQPLLMPSGEPSERFPKTLGEMFSADAATAKQLVIDYGLPVAEGPDEREENLNVFMHHAGTAFHMLPPPPRPPFPSLLFAS</sequence>
<reference evidence="1" key="1">
    <citation type="journal article" date="2020" name="Nat. Commun.">
        <title>Large-scale genome sequencing of mycorrhizal fungi provides insights into the early evolution of symbiotic traits.</title>
        <authorList>
            <person name="Miyauchi S."/>
            <person name="Kiss E."/>
            <person name="Kuo A."/>
            <person name="Drula E."/>
            <person name="Kohler A."/>
            <person name="Sanchez-Garcia M."/>
            <person name="Morin E."/>
            <person name="Andreopoulos B."/>
            <person name="Barry K.W."/>
            <person name="Bonito G."/>
            <person name="Buee M."/>
            <person name="Carver A."/>
            <person name="Chen C."/>
            <person name="Cichocki N."/>
            <person name="Clum A."/>
            <person name="Culley D."/>
            <person name="Crous P.W."/>
            <person name="Fauchery L."/>
            <person name="Girlanda M."/>
            <person name="Hayes R.D."/>
            <person name="Keri Z."/>
            <person name="LaButti K."/>
            <person name="Lipzen A."/>
            <person name="Lombard V."/>
            <person name="Magnuson J."/>
            <person name="Maillard F."/>
            <person name="Murat C."/>
            <person name="Nolan M."/>
            <person name="Ohm R.A."/>
            <person name="Pangilinan J."/>
            <person name="Pereira M.F."/>
            <person name="Perotto S."/>
            <person name="Peter M."/>
            <person name="Pfister S."/>
            <person name="Riley R."/>
            <person name="Sitrit Y."/>
            <person name="Stielow J.B."/>
            <person name="Szollosi G."/>
            <person name="Zifcakova L."/>
            <person name="Stursova M."/>
            <person name="Spatafora J.W."/>
            <person name="Tedersoo L."/>
            <person name="Vaario L.M."/>
            <person name="Yamada A."/>
            <person name="Yan M."/>
            <person name="Wang P."/>
            <person name="Xu J."/>
            <person name="Bruns T."/>
            <person name="Baldrian P."/>
            <person name="Vilgalys R."/>
            <person name="Dunand C."/>
            <person name="Henrissat B."/>
            <person name="Grigoriev I.V."/>
            <person name="Hibbett D."/>
            <person name="Nagy L.G."/>
            <person name="Martin F.M."/>
        </authorList>
    </citation>
    <scope>NUCLEOTIDE SEQUENCE</scope>
    <source>
        <strain evidence="1">UP504</strain>
    </source>
</reference>
<organism evidence="1 2">
    <name type="scientific">Hydnum rufescens UP504</name>
    <dbReference type="NCBI Taxonomy" id="1448309"/>
    <lineage>
        <taxon>Eukaryota</taxon>
        <taxon>Fungi</taxon>
        <taxon>Dikarya</taxon>
        <taxon>Basidiomycota</taxon>
        <taxon>Agaricomycotina</taxon>
        <taxon>Agaricomycetes</taxon>
        <taxon>Cantharellales</taxon>
        <taxon>Hydnaceae</taxon>
        <taxon>Hydnum</taxon>
    </lineage>
</organism>
<comment type="caution">
    <text evidence="1">The sequence shown here is derived from an EMBL/GenBank/DDBJ whole genome shotgun (WGS) entry which is preliminary data.</text>
</comment>
<gene>
    <name evidence="1" type="ORF">BS47DRAFT_507552</name>
</gene>
<name>A0A9P6E0A5_9AGAM</name>
<evidence type="ECO:0000313" key="2">
    <source>
        <dbReference type="Proteomes" id="UP000886523"/>
    </source>
</evidence>